<reference evidence="2 5" key="1">
    <citation type="submission" date="2018-09" db="EMBL/GenBank/DDBJ databases">
        <title>Genomic investigation of the strawberry pathogen Phytophthora fragariae indicates pathogenicity is determined by transcriptional variation in three key races.</title>
        <authorList>
            <person name="Adams T.M."/>
            <person name="Armitage A.D."/>
            <person name="Sobczyk M.K."/>
            <person name="Bates H.J."/>
            <person name="Dunwell J.M."/>
            <person name="Nellist C.F."/>
            <person name="Harrison R.J."/>
        </authorList>
    </citation>
    <scope>NUCLEOTIDE SEQUENCE [LARGE SCALE GENOMIC DNA]</scope>
    <source>
        <strain evidence="2 5">SCRP324</strain>
        <strain evidence="3 4">SCRP333</strain>
    </source>
</reference>
<dbReference type="EMBL" id="QXFT01003809">
    <property type="protein sequence ID" value="KAE9282482.1"/>
    <property type="molecule type" value="Genomic_DNA"/>
</dbReference>
<evidence type="ECO:0000313" key="3">
    <source>
        <dbReference type="EMBL" id="KAE9282482.1"/>
    </source>
</evidence>
<feature type="chain" id="PRO_5036164404" evidence="1">
    <location>
        <begin position="20"/>
        <end position="45"/>
    </location>
</feature>
<dbReference type="AlphaFoldDB" id="A0A6A3IMN7"/>
<accession>A0A6A3IMN7</accession>
<keyword evidence="1" id="KW-0732">Signal</keyword>
<protein>
    <submittedName>
        <fullName evidence="2">Uncharacterized protein</fullName>
    </submittedName>
</protein>
<organism evidence="2 5">
    <name type="scientific">Phytophthora rubi</name>
    <dbReference type="NCBI Taxonomy" id="129364"/>
    <lineage>
        <taxon>Eukaryota</taxon>
        <taxon>Sar</taxon>
        <taxon>Stramenopiles</taxon>
        <taxon>Oomycota</taxon>
        <taxon>Peronosporomycetes</taxon>
        <taxon>Peronosporales</taxon>
        <taxon>Peronosporaceae</taxon>
        <taxon>Phytophthora</taxon>
    </lineage>
</organism>
<evidence type="ECO:0000313" key="5">
    <source>
        <dbReference type="Proteomes" id="UP000435112"/>
    </source>
</evidence>
<dbReference type="Proteomes" id="UP000434957">
    <property type="component" value="Unassembled WGS sequence"/>
</dbReference>
<dbReference type="EMBL" id="QXFU01002852">
    <property type="protein sequence ID" value="KAE8980833.1"/>
    <property type="molecule type" value="Genomic_DNA"/>
</dbReference>
<keyword evidence="4" id="KW-1185">Reference proteome</keyword>
<evidence type="ECO:0000256" key="1">
    <source>
        <dbReference type="SAM" id="SignalP"/>
    </source>
</evidence>
<gene>
    <name evidence="2" type="ORF">PR002_g23998</name>
    <name evidence="3" type="ORF">PR003_g27395</name>
</gene>
<dbReference type="Proteomes" id="UP000435112">
    <property type="component" value="Unassembled WGS sequence"/>
</dbReference>
<name>A0A6A3IMN7_9STRA</name>
<evidence type="ECO:0000313" key="4">
    <source>
        <dbReference type="Proteomes" id="UP000434957"/>
    </source>
</evidence>
<proteinExistence type="predicted"/>
<comment type="caution">
    <text evidence="2">The sequence shown here is derived from an EMBL/GenBank/DDBJ whole genome shotgun (WGS) entry which is preliminary data.</text>
</comment>
<sequence>MLLDPFSLTAVLCVLEASAIDIHSSSDNAKSRSRIALLARKRLIG</sequence>
<feature type="signal peptide" evidence="1">
    <location>
        <begin position="1"/>
        <end position="19"/>
    </location>
</feature>
<evidence type="ECO:0000313" key="2">
    <source>
        <dbReference type="EMBL" id="KAE8980833.1"/>
    </source>
</evidence>